<dbReference type="KEGG" id="mane:DP065_00415"/>
<feature type="region of interest" description="Head domain (RuvB-H)" evidence="9">
    <location>
        <begin position="240"/>
        <end position="315"/>
    </location>
</feature>
<keyword evidence="5 9" id="KW-0067">ATP-binding</keyword>
<accession>A0A2Z4NCK9</accession>
<evidence type="ECO:0000256" key="8">
    <source>
        <dbReference type="ARBA" id="ARBA00023204"/>
    </source>
</evidence>
<keyword evidence="4 9" id="KW-0378">Hydrolase</keyword>
<dbReference type="InterPro" id="IPR004605">
    <property type="entry name" value="DNA_helicase_Holl-junc_RuvB"/>
</dbReference>
<organism evidence="11 12">
    <name type="scientific">[Mycoplasma] anseris</name>
    <dbReference type="NCBI Taxonomy" id="92400"/>
    <lineage>
        <taxon>Bacteria</taxon>
        <taxon>Bacillati</taxon>
        <taxon>Mycoplasmatota</taxon>
        <taxon>Mycoplasmoidales</taxon>
        <taxon>Metamycoplasmataceae</taxon>
        <taxon>Metamycoplasma</taxon>
    </lineage>
</organism>
<dbReference type="GO" id="GO:0016887">
    <property type="term" value="F:ATP hydrolysis activity"/>
    <property type="evidence" value="ECO:0007669"/>
    <property type="project" value="RHEA"/>
</dbReference>
<keyword evidence="2 9" id="KW-0547">Nucleotide-binding</keyword>
<feature type="binding site" evidence="9">
    <location>
        <position position="300"/>
    </location>
    <ligand>
        <name>DNA</name>
        <dbReference type="ChEBI" id="CHEBI:16991"/>
    </ligand>
</feature>
<feature type="binding site" evidence="9">
    <location>
        <position position="50"/>
    </location>
    <ligand>
        <name>ATP</name>
        <dbReference type="ChEBI" id="CHEBI:30616"/>
    </ligand>
</feature>
<dbReference type="InterPro" id="IPR027417">
    <property type="entry name" value="P-loop_NTPase"/>
</dbReference>
<dbReference type="SMART" id="SM00382">
    <property type="entry name" value="AAA"/>
    <property type="match status" value="1"/>
</dbReference>
<keyword evidence="12" id="KW-1185">Reference proteome</keyword>
<comment type="domain">
    <text evidence="9">Has 3 domains, the large (RuvB-L) and small ATPase (RuvB-S) domains and the C-terminal head (RuvB-H) domain. The head domain binds DNA, while the ATPase domains jointly bind ATP, ADP or are empty depending on the state of the subunit in the translocation cycle. During a single DNA translocation step the structure of each domain remains the same, but their relative positions change.</text>
</comment>
<dbReference type="GO" id="GO:0000400">
    <property type="term" value="F:four-way junction DNA binding"/>
    <property type="evidence" value="ECO:0007669"/>
    <property type="project" value="UniProtKB-UniRule"/>
</dbReference>
<dbReference type="InterPro" id="IPR036388">
    <property type="entry name" value="WH-like_DNA-bd_sf"/>
</dbReference>
<dbReference type="Gene3D" id="3.40.50.300">
    <property type="entry name" value="P-loop containing nucleotide triphosphate hydrolases"/>
    <property type="match status" value="1"/>
</dbReference>
<dbReference type="Gene3D" id="1.10.8.60">
    <property type="match status" value="1"/>
</dbReference>
<dbReference type="NCBIfam" id="TIGR00635">
    <property type="entry name" value="ruvB"/>
    <property type="match status" value="1"/>
</dbReference>
<dbReference type="Pfam" id="PF05496">
    <property type="entry name" value="RuvB_N"/>
    <property type="match status" value="1"/>
</dbReference>
<feature type="domain" description="AAA+ ATPase" evidence="10">
    <location>
        <begin position="36"/>
        <end position="167"/>
    </location>
</feature>
<dbReference type="SUPFAM" id="SSF46785">
    <property type="entry name" value="Winged helix' DNA-binding domain"/>
    <property type="match status" value="1"/>
</dbReference>
<dbReference type="GO" id="GO:0006310">
    <property type="term" value="P:DNA recombination"/>
    <property type="evidence" value="ECO:0007669"/>
    <property type="project" value="UniProtKB-UniRule"/>
</dbReference>
<dbReference type="InterPro" id="IPR041445">
    <property type="entry name" value="AAA_lid_4"/>
</dbReference>
<evidence type="ECO:0000256" key="2">
    <source>
        <dbReference type="ARBA" id="ARBA00022741"/>
    </source>
</evidence>
<name>A0A2Z4NCK9_9BACT</name>
<dbReference type="GO" id="GO:0009378">
    <property type="term" value="F:four-way junction helicase activity"/>
    <property type="evidence" value="ECO:0007669"/>
    <property type="project" value="InterPro"/>
</dbReference>
<dbReference type="EC" id="3.6.4.-" evidence="9"/>
<feature type="binding site" evidence="9">
    <location>
        <position position="166"/>
    </location>
    <ligand>
        <name>ATP</name>
        <dbReference type="ChEBI" id="CHEBI:30616"/>
    </ligand>
</feature>
<dbReference type="HAMAP" id="MF_00016">
    <property type="entry name" value="DNA_HJ_migration_RuvB"/>
    <property type="match status" value="1"/>
</dbReference>
<reference evidence="12" key="1">
    <citation type="submission" date="2018-06" db="EMBL/GenBank/DDBJ databases">
        <title>Complete genome sequences of Mycoplasma anatis, M. anseris and M. cloacale type strains.</title>
        <authorList>
            <person name="Grozner D."/>
            <person name="Forro B."/>
            <person name="Sulyok K.M."/>
            <person name="Marton S."/>
            <person name="Kreizinger Z."/>
            <person name="Banyai K."/>
            <person name="Gyuranecz M."/>
        </authorList>
    </citation>
    <scope>NUCLEOTIDE SEQUENCE [LARGE SCALE GENOMIC DNA]</scope>
    <source>
        <strain evidence="12">ATCC 49234</strain>
    </source>
</reference>
<keyword evidence="8 9" id="KW-0234">DNA repair</keyword>
<dbReference type="GO" id="GO:0005524">
    <property type="term" value="F:ATP binding"/>
    <property type="evidence" value="ECO:0007669"/>
    <property type="project" value="UniProtKB-UniRule"/>
</dbReference>
<feature type="binding site" evidence="9">
    <location>
        <position position="295"/>
    </location>
    <ligand>
        <name>DNA</name>
        <dbReference type="ChEBI" id="CHEBI:16991"/>
    </ligand>
</feature>
<dbReference type="PANTHER" id="PTHR42848">
    <property type="match status" value="1"/>
</dbReference>
<dbReference type="GO" id="GO:0005737">
    <property type="term" value="C:cytoplasm"/>
    <property type="evidence" value="ECO:0007669"/>
    <property type="project" value="UniProtKB-SubCell"/>
</dbReference>
<dbReference type="CDD" id="cd00009">
    <property type="entry name" value="AAA"/>
    <property type="match status" value="1"/>
</dbReference>
<dbReference type="Pfam" id="PF05491">
    <property type="entry name" value="WHD_RuvB"/>
    <property type="match status" value="1"/>
</dbReference>
<dbReference type="RefSeq" id="WP_033178838.1">
    <property type="nucleotide sequence ID" value="NZ_CP030140.1"/>
</dbReference>
<dbReference type="Gene3D" id="1.10.10.10">
    <property type="entry name" value="Winged helix-like DNA-binding domain superfamily/Winged helix DNA-binding domain"/>
    <property type="match status" value="1"/>
</dbReference>
<dbReference type="SUPFAM" id="SSF52540">
    <property type="entry name" value="P-loop containing nucleoside triphosphate hydrolases"/>
    <property type="match status" value="1"/>
</dbReference>
<comment type="catalytic activity">
    <reaction evidence="9">
        <text>ATP + H2O = ADP + phosphate + H(+)</text>
        <dbReference type="Rhea" id="RHEA:13065"/>
        <dbReference type="ChEBI" id="CHEBI:15377"/>
        <dbReference type="ChEBI" id="CHEBI:15378"/>
        <dbReference type="ChEBI" id="CHEBI:30616"/>
        <dbReference type="ChEBI" id="CHEBI:43474"/>
        <dbReference type="ChEBI" id="CHEBI:456216"/>
    </reaction>
</comment>
<keyword evidence="7 9" id="KW-0233">DNA recombination</keyword>
<comment type="function">
    <text evidence="9">The RuvA-RuvB-RuvC complex processes Holliday junction (HJ) DNA during genetic recombination and DNA repair, while the RuvA-RuvB complex plays an important role in the rescue of blocked DNA replication forks via replication fork reversal (RFR). RuvA specifically binds to HJ cruciform DNA, conferring on it an open structure. The RuvB hexamer acts as an ATP-dependent pump, pulling dsDNA into and through the RuvAB complex. RuvB forms 2 homohexamers on either side of HJ DNA bound by 1 or 2 RuvA tetramers; 4 subunits per hexamer contact DNA at a time. Coordinated motions by a converter formed by DNA-disengaged RuvB subunits stimulates ATP hydrolysis and nucleotide exchange. Immobilization of the converter enables RuvB to convert the ATP-contained energy into a lever motion, pulling 2 nucleotides of DNA out of the RuvA tetramer per ATP hydrolyzed, thus driving DNA branch migration. The RuvB motors rotate together with the DNA substrate, which together with the progressing nucleotide cycle form the mechanistic basis for DNA recombination by continuous HJ branch migration. Branch migration allows RuvC to scan DNA until it finds its consensus sequence, where it cleaves and resolves cruciform DNA.</text>
</comment>
<evidence type="ECO:0000256" key="5">
    <source>
        <dbReference type="ARBA" id="ARBA00022840"/>
    </source>
</evidence>
<feature type="binding site" evidence="9">
    <location>
        <position position="276"/>
    </location>
    <ligand>
        <name>DNA</name>
        <dbReference type="ChEBI" id="CHEBI:16991"/>
    </ligand>
</feature>
<keyword evidence="11" id="KW-0347">Helicase</keyword>
<dbReference type="GO" id="GO:0048476">
    <property type="term" value="C:Holliday junction resolvase complex"/>
    <property type="evidence" value="ECO:0007669"/>
    <property type="project" value="UniProtKB-UniRule"/>
</dbReference>
<sequence length="315" mass="35977">MKQEFKVNYFADFIGQENITKTLKVMLNSADYLKKPVDHILFYGPPGLGKTSLANIIANETKRNIIFSQGPLLERRSDLLTLLSSIKENDIIFIDEIHGMNKNLEELLYSAMEEGVVDLAIGVDGDKRIMRMKLKNFTLIGATTKFHLLSKPLKDRFGFIGKLQNYSQFEIEKIISNSSIRNKINIDKEAIKLIAESSQQTPRIANNLLKRVHDFAIYENCSNINISIVEKAFKFLGIFKYGLSNSQIEYLKILNTIFQNKTGSLDSICSLLKDDRHTIINEIEPTLLLFKLIEKSPRGRTLTKEGICYLDKFTL</sequence>
<dbReference type="InterPro" id="IPR036390">
    <property type="entry name" value="WH_DNA-bd_sf"/>
</dbReference>
<evidence type="ECO:0000256" key="1">
    <source>
        <dbReference type="ARBA" id="ARBA00022490"/>
    </source>
</evidence>
<feature type="binding site" evidence="9">
    <location>
        <position position="52"/>
    </location>
    <ligand>
        <name>ATP</name>
        <dbReference type="ChEBI" id="CHEBI:30616"/>
    </ligand>
</feature>
<evidence type="ECO:0000256" key="6">
    <source>
        <dbReference type="ARBA" id="ARBA00023125"/>
    </source>
</evidence>
<dbReference type="Pfam" id="PF17864">
    <property type="entry name" value="AAA_lid_4"/>
    <property type="match status" value="1"/>
</dbReference>
<feature type="binding site" evidence="9">
    <location>
        <position position="156"/>
    </location>
    <ligand>
        <name>ATP</name>
        <dbReference type="ChEBI" id="CHEBI:30616"/>
    </ligand>
</feature>
<dbReference type="PANTHER" id="PTHR42848:SF1">
    <property type="entry name" value="HOLLIDAY JUNCTION BRANCH MIGRATION COMPLEX SUBUNIT RUVB"/>
    <property type="match status" value="1"/>
</dbReference>
<evidence type="ECO:0000256" key="3">
    <source>
        <dbReference type="ARBA" id="ARBA00022763"/>
    </source>
</evidence>
<feature type="binding site" evidence="9">
    <location>
        <position position="51"/>
    </location>
    <ligand>
        <name>ATP</name>
        <dbReference type="ChEBI" id="CHEBI:30616"/>
    </ligand>
</feature>
<dbReference type="InterPro" id="IPR008824">
    <property type="entry name" value="RuvB-like_N"/>
</dbReference>
<dbReference type="InterPro" id="IPR008823">
    <property type="entry name" value="RuvB_wg_C"/>
</dbReference>
<comment type="similarity">
    <text evidence="9">Belongs to the RuvB family.</text>
</comment>
<evidence type="ECO:0000256" key="9">
    <source>
        <dbReference type="HAMAP-Rule" id="MF_00016"/>
    </source>
</evidence>
<evidence type="ECO:0000256" key="4">
    <source>
        <dbReference type="ARBA" id="ARBA00022801"/>
    </source>
</evidence>
<comment type="subcellular location">
    <subcellularLocation>
        <location evidence="9">Cytoplasm</location>
    </subcellularLocation>
</comment>
<evidence type="ECO:0000256" key="7">
    <source>
        <dbReference type="ARBA" id="ARBA00023172"/>
    </source>
</evidence>
<keyword evidence="3 9" id="KW-0227">DNA damage</keyword>
<evidence type="ECO:0000313" key="12">
    <source>
        <dbReference type="Proteomes" id="UP000250218"/>
    </source>
</evidence>
<evidence type="ECO:0000313" key="11">
    <source>
        <dbReference type="EMBL" id="AWX69225.1"/>
    </source>
</evidence>
<feature type="binding site" evidence="9">
    <location>
        <position position="47"/>
    </location>
    <ligand>
        <name>ATP</name>
        <dbReference type="ChEBI" id="CHEBI:30616"/>
    </ligand>
</feature>
<keyword evidence="6 9" id="KW-0238">DNA-binding</keyword>
<comment type="subunit">
    <text evidence="9">Homohexamer. Forms an RuvA(8)-RuvB(12)-Holliday junction (HJ) complex. HJ DNA is sandwiched between 2 RuvA tetramers; dsDNA enters through RuvA and exits via RuvB. An RuvB hexamer assembles on each DNA strand where it exits the tetramer. Each RuvB hexamer is contacted by two RuvA subunits (via domain III) on 2 adjacent RuvB subunits; this complex drives branch migration. In the full resolvosome a probable DNA-RuvA(4)-RuvB(12)-RuvC(2) complex forms which resolves the HJ.</text>
</comment>
<protein>
    <recommendedName>
        <fullName evidence="9">Holliday junction branch migration complex subunit RuvB</fullName>
        <ecNumber evidence="9">3.6.4.-</ecNumber>
    </recommendedName>
</protein>
<keyword evidence="1 9" id="KW-0963">Cytoplasm</keyword>
<comment type="caution">
    <text evidence="9">Lacks conserved residue(s) required for the propagation of feature annotation.</text>
</comment>
<dbReference type="NCBIfam" id="NF000868">
    <property type="entry name" value="PRK00080.1"/>
    <property type="match status" value="1"/>
</dbReference>
<proteinExistence type="inferred from homology"/>
<dbReference type="GO" id="GO:0006281">
    <property type="term" value="P:DNA repair"/>
    <property type="evidence" value="ECO:0007669"/>
    <property type="project" value="UniProtKB-UniRule"/>
</dbReference>
<feature type="binding site" evidence="9">
    <location>
        <position position="51"/>
    </location>
    <ligand>
        <name>Mg(2+)</name>
        <dbReference type="ChEBI" id="CHEBI:18420"/>
    </ligand>
</feature>
<feature type="binding site" evidence="9">
    <location>
        <position position="203"/>
    </location>
    <ligand>
        <name>ATP</name>
        <dbReference type="ChEBI" id="CHEBI:30616"/>
    </ligand>
</feature>
<evidence type="ECO:0000259" key="10">
    <source>
        <dbReference type="SMART" id="SM00382"/>
    </source>
</evidence>
<dbReference type="Proteomes" id="UP000250218">
    <property type="component" value="Chromosome"/>
</dbReference>
<dbReference type="InterPro" id="IPR003593">
    <property type="entry name" value="AAA+_ATPase"/>
</dbReference>
<feature type="region of interest" description="Small ATPAse domain (RuvB-S)" evidence="9">
    <location>
        <begin position="167"/>
        <end position="237"/>
    </location>
</feature>
<dbReference type="AlphaFoldDB" id="A0A2Z4NCK9"/>
<gene>
    <name evidence="9" type="primary">ruvB</name>
    <name evidence="11" type="ORF">DP065_00415</name>
</gene>
<dbReference type="EMBL" id="CP030140">
    <property type="protein sequence ID" value="AWX69225.1"/>
    <property type="molecule type" value="Genomic_DNA"/>
</dbReference>